<name>A0A3B3YAM3_9TELE</name>
<dbReference type="Proteomes" id="UP000261480">
    <property type="component" value="Unplaced"/>
</dbReference>
<dbReference type="SUPFAM" id="SSF49777">
    <property type="entry name" value="PEBP-like"/>
    <property type="match status" value="1"/>
</dbReference>
<dbReference type="AlphaFoldDB" id="A0A3B3YAM3"/>
<dbReference type="InterPro" id="IPR036610">
    <property type="entry name" value="PEBP-like_sf"/>
</dbReference>
<reference evidence="1" key="1">
    <citation type="submission" date="2025-08" db="UniProtKB">
        <authorList>
            <consortium name="Ensembl"/>
        </authorList>
    </citation>
    <scope>IDENTIFICATION</scope>
</reference>
<sequence length="138" mass="15764">EAETTQSTLDPLDASFCHGGLEVIYPELDIDKCLMIPKNNKLREKIGTVWKAPQIYFSGAEKVRIMYVLVMVDPDAPRRSQHPSYWRHWLLTEIGESSMRGAHFSSHSAPVPQLPLQWRDLGRVSSLHLFPQAEQLPQ</sequence>
<dbReference type="Gene3D" id="3.90.280.10">
    <property type="entry name" value="PEBP-like"/>
    <property type="match status" value="1"/>
</dbReference>
<dbReference type="InterPro" id="IPR008914">
    <property type="entry name" value="PEBP"/>
</dbReference>
<reference evidence="1" key="2">
    <citation type="submission" date="2025-09" db="UniProtKB">
        <authorList>
            <consortium name="Ensembl"/>
        </authorList>
    </citation>
    <scope>IDENTIFICATION</scope>
</reference>
<organism evidence="1 2">
    <name type="scientific">Poecilia mexicana</name>
    <dbReference type="NCBI Taxonomy" id="48701"/>
    <lineage>
        <taxon>Eukaryota</taxon>
        <taxon>Metazoa</taxon>
        <taxon>Chordata</taxon>
        <taxon>Craniata</taxon>
        <taxon>Vertebrata</taxon>
        <taxon>Euteleostomi</taxon>
        <taxon>Actinopterygii</taxon>
        <taxon>Neopterygii</taxon>
        <taxon>Teleostei</taxon>
        <taxon>Neoteleostei</taxon>
        <taxon>Acanthomorphata</taxon>
        <taxon>Ovalentaria</taxon>
        <taxon>Atherinomorphae</taxon>
        <taxon>Cyprinodontiformes</taxon>
        <taxon>Poeciliidae</taxon>
        <taxon>Poeciliinae</taxon>
        <taxon>Poecilia</taxon>
    </lineage>
</organism>
<evidence type="ECO:0008006" key="3">
    <source>
        <dbReference type="Google" id="ProtNLM"/>
    </source>
</evidence>
<evidence type="ECO:0000313" key="2">
    <source>
        <dbReference type="Proteomes" id="UP000261480"/>
    </source>
</evidence>
<dbReference type="Pfam" id="PF01161">
    <property type="entry name" value="PBP"/>
    <property type="match status" value="1"/>
</dbReference>
<dbReference type="STRING" id="48701.ENSPMEP00000024125"/>
<keyword evidence="2" id="KW-1185">Reference proteome</keyword>
<dbReference type="Ensembl" id="ENSPMET00000008452.1">
    <property type="protein sequence ID" value="ENSPMEP00000024125.1"/>
    <property type="gene ID" value="ENSPMEG00000006180.1"/>
</dbReference>
<proteinExistence type="predicted"/>
<accession>A0A3B3YAM3</accession>
<protein>
    <recommendedName>
        <fullName evidence="3">Phosphatidylethanolamine binding protein 4</fullName>
    </recommendedName>
</protein>
<evidence type="ECO:0000313" key="1">
    <source>
        <dbReference type="Ensembl" id="ENSPMEP00000024125.1"/>
    </source>
</evidence>